<proteinExistence type="predicted"/>
<dbReference type="AlphaFoldDB" id="A0A0M3IUB3"/>
<dbReference type="Proteomes" id="UP000036681">
    <property type="component" value="Unplaced"/>
</dbReference>
<name>A0A0M3IUB3_ASCLU</name>
<organism evidence="1 2">
    <name type="scientific">Ascaris lumbricoides</name>
    <name type="common">Giant roundworm</name>
    <dbReference type="NCBI Taxonomy" id="6252"/>
    <lineage>
        <taxon>Eukaryota</taxon>
        <taxon>Metazoa</taxon>
        <taxon>Ecdysozoa</taxon>
        <taxon>Nematoda</taxon>
        <taxon>Chromadorea</taxon>
        <taxon>Rhabditida</taxon>
        <taxon>Spirurina</taxon>
        <taxon>Ascaridomorpha</taxon>
        <taxon>Ascaridoidea</taxon>
        <taxon>Ascarididae</taxon>
        <taxon>Ascaris</taxon>
    </lineage>
</organism>
<keyword evidence="1" id="KW-1185">Reference proteome</keyword>
<evidence type="ECO:0000313" key="1">
    <source>
        <dbReference type="Proteomes" id="UP000036681"/>
    </source>
</evidence>
<sequence>MPDTLQVDTRRRRSSIHEVSTDFLRLNGSRQQFRNLLSARKKLGTMPPAYTRIDISHESIDSNGTLRHQGPMITVEDTGSQLKITRNKSSTTSSAFDSQKSSIDKGFHAFGNGTNHLSFDRLKRNNSRLVFFHNCISFIVFA</sequence>
<protein>
    <submittedName>
        <fullName evidence="2">Uncharacterized protein</fullName>
    </submittedName>
</protein>
<accession>A0A0M3IUB3</accession>
<evidence type="ECO:0000313" key="2">
    <source>
        <dbReference type="WBParaSite" id="ALUE_0002234101-mRNA-1"/>
    </source>
</evidence>
<reference evidence="2" key="1">
    <citation type="submission" date="2017-02" db="UniProtKB">
        <authorList>
            <consortium name="WormBaseParasite"/>
        </authorList>
    </citation>
    <scope>IDENTIFICATION</scope>
</reference>
<dbReference type="WBParaSite" id="ALUE_0002234101-mRNA-1">
    <property type="protein sequence ID" value="ALUE_0002234101-mRNA-1"/>
    <property type="gene ID" value="ALUE_0002234101"/>
</dbReference>